<accession>A0A7S7AGT0</accession>
<evidence type="ECO:0000313" key="1">
    <source>
        <dbReference type="EMBL" id="QOW45472.1"/>
    </source>
</evidence>
<dbReference type="AlphaFoldDB" id="A0A7S7AGT0"/>
<keyword evidence="2" id="KW-1185">Reference proteome</keyword>
<dbReference type="RefSeq" id="WP_194088752.1">
    <property type="nucleotide sequence ID" value="NZ_CP048659.1"/>
</dbReference>
<gene>
    <name evidence="1" type="ORF">G0028_05915</name>
</gene>
<dbReference type="Proteomes" id="UP000593966">
    <property type="component" value="Chromosome"/>
</dbReference>
<reference evidence="1 2" key="1">
    <citation type="submission" date="2020-02" db="EMBL/GenBank/DDBJ databases">
        <title>Tigecycline-resistant Acinetobacter species from pigs and migratory birds.</title>
        <authorList>
            <person name="Chen C."/>
            <person name="Sun J."/>
            <person name="Liao X.-P."/>
            <person name="Liu Y.-H."/>
        </authorList>
    </citation>
    <scope>NUCLEOTIDE SEQUENCE [LARGE SCALE GENOMIC DNA]</scope>
    <source>
        <strain evidence="1 2">YH12207_T</strain>
    </source>
</reference>
<dbReference type="EMBL" id="CP048659">
    <property type="protein sequence ID" value="QOW45472.1"/>
    <property type="molecule type" value="Genomic_DNA"/>
</dbReference>
<sequence length="102" mass="12235">MLEDIEQTNISVENLNFFQATVILHLDQKSTHQHHVIPLFFLPKHLHFEIITLLSLIYYLPESKREIFIQSYQKDINIDFKEYLNIEQTFELDLLGYLLISK</sequence>
<evidence type="ECO:0000313" key="2">
    <source>
        <dbReference type="Proteomes" id="UP000593966"/>
    </source>
</evidence>
<proteinExistence type="predicted"/>
<protein>
    <submittedName>
        <fullName evidence="1">Uncharacterized protein</fullName>
    </submittedName>
</protein>
<name>A0A7S7AGT0_9GAMM</name>
<organism evidence="1 2">
    <name type="scientific">Acinetobacter piscicola</name>
    <dbReference type="NCBI Taxonomy" id="2006115"/>
    <lineage>
        <taxon>Bacteria</taxon>
        <taxon>Pseudomonadati</taxon>
        <taxon>Pseudomonadota</taxon>
        <taxon>Gammaproteobacteria</taxon>
        <taxon>Moraxellales</taxon>
        <taxon>Moraxellaceae</taxon>
        <taxon>Acinetobacter</taxon>
    </lineage>
</organism>